<sequence length="204" mass="22745">MVDFPRCRVATWAEVDRWADEVAAQIRAVDRIPDTIVGLTRGGWVPARMLADRLSVKRLVSLRAQHWGVTATPQGKAELTEGLSGSVAGGNVLIADDITDTGESLALALEAVHAQQPKRAESATFLHISHARHKPTYFAEEIPKESWVWIVFPWNYWEDLGTLGTRAREINPSLEEIGQVLRERCGISIPAEHLEHVARLQGWE</sequence>
<dbReference type="InterPro" id="IPR029057">
    <property type="entry name" value="PRTase-like"/>
</dbReference>
<reference evidence="4" key="2">
    <citation type="journal article" date="2014" name="ISME J.">
        <title>Microbial stratification in low pH oxic and suboxic macroscopic growths along an acid mine drainage.</title>
        <authorList>
            <person name="Mendez-Garcia C."/>
            <person name="Mesa V."/>
            <person name="Sprenger R.R."/>
            <person name="Richter M."/>
            <person name="Diez M.S."/>
            <person name="Solano J."/>
            <person name="Bargiela R."/>
            <person name="Golyshina O.V."/>
            <person name="Manteca A."/>
            <person name="Ramos J.L."/>
            <person name="Gallego J.R."/>
            <person name="Llorente I."/>
            <person name="Martins Dos Santos V.A."/>
            <person name="Jensen O.N."/>
            <person name="Pelaez A.I."/>
            <person name="Sanchez J."/>
            <person name="Ferrer M."/>
        </authorList>
    </citation>
    <scope>NUCLEOTIDE SEQUENCE</scope>
</reference>
<dbReference type="PANTHER" id="PTHR43363:SF2">
    <property type="entry name" value="PHOSPHORIBOSYLTRANSFERASE"/>
    <property type="match status" value="1"/>
</dbReference>
<dbReference type="PANTHER" id="PTHR43363">
    <property type="entry name" value="HYPOXANTHINE PHOSPHORIBOSYLTRANSFERASE"/>
    <property type="match status" value="1"/>
</dbReference>
<dbReference type="GO" id="GO:0016757">
    <property type="term" value="F:glycosyltransferase activity"/>
    <property type="evidence" value="ECO:0007669"/>
    <property type="project" value="UniProtKB-KW"/>
</dbReference>
<dbReference type="Gene3D" id="3.40.50.2020">
    <property type="match status" value="1"/>
</dbReference>
<proteinExistence type="predicted"/>
<comment type="caution">
    <text evidence="4">The sequence shown here is derived from an EMBL/GenBank/DDBJ whole genome shotgun (WGS) entry which is preliminary data.</text>
</comment>
<evidence type="ECO:0000313" key="4">
    <source>
        <dbReference type="EMBL" id="EQD54244.1"/>
    </source>
</evidence>
<dbReference type="Pfam" id="PF00156">
    <property type="entry name" value="Pribosyltran"/>
    <property type="match status" value="1"/>
</dbReference>
<accession>T1BLS8</accession>
<dbReference type="InterPro" id="IPR000836">
    <property type="entry name" value="PRTase_dom"/>
</dbReference>
<dbReference type="EMBL" id="AUZY01006468">
    <property type="protein sequence ID" value="EQD54244.1"/>
    <property type="molecule type" value="Genomic_DNA"/>
</dbReference>
<evidence type="ECO:0000256" key="2">
    <source>
        <dbReference type="ARBA" id="ARBA00022679"/>
    </source>
</evidence>
<keyword evidence="1 4" id="KW-0328">Glycosyltransferase</keyword>
<gene>
    <name evidence="4" type="ORF">B1B_09775</name>
</gene>
<dbReference type="AlphaFoldDB" id="T1BLS8"/>
<evidence type="ECO:0000256" key="1">
    <source>
        <dbReference type="ARBA" id="ARBA00022676"/>
    </source>
</evidence>
<dbReference type="CDD" id="cd06223">
    <property type="entry name" value="PRTases_typeI"/>
    <property type="match status" value="1"/>
</dbReference>
<name>T1BLS8_9ZZZZ</name>
<feature type="domain" description="Phosphoribosyltransferase" evidence="3">
    <location>
        <begin position="19"/>
        <end position="156"/>
    </location>
</feature>
<keyword evidence="2 4" id="KW-0808">Transferase</keyword>
<organism evidence="4">
    <name type="scientific">mine drainage metagenome</name>
    <dbReference type="NCBI Taxonomy" id="410659"/>
    <lineage>
        <taxon>unclassified sequences</taxon>
        <taxon>metagenomes</taxon>
        <taxon>ecological metagenomes</taxon>
    </lineage>
</organism>
<dbReference type="SUPFAM" id="SSF53271">
    <property type="entry name" value="PRTase-like"/>
    <property type="match status" value="1"/>
</dbReference>
<evidence type="ECO:0000259" key="3">
    <source>
        <dbReference type="Pfam" id="PF00156"/>
    </source>
</evidence>
<protein>
    <submittedName>
        <fullName evidence="4">Xanthine-guanine phosphoribosyltransferase</fullName>
    </submittedName>
</protein>
<reference evidence="4" key="1">
    <citation type="submission" date="2013-08" db="EMBL/GenBank/DDBJ databases">
        <authorList>
            <person name="Mendez C."/>
            <person name="Richter M."/>
            <person name="Ferrer M."/>
            <person name="Sanchez J."/>
        </authorList>
    </citation>
    <scope>NUCLEOTIDE SEQUENCE</scope>
</reference>